<keyword evidence="3" id="KW-0238">DNA-binding</keyword>
<dbReference type="RefSeq" id="WP_046504699.1">
    <property type="nucleotide sequence ID" value="NZ_LANI01000004.1"/>
</dbReference>
<dbReference type="InterPro" id="IPR058163">
    <property type="entry name" value="LysR-type_TF_proteobact-type"/>
</dbReference>
<accession>A0A0M2RBH9</accession>
<keyword evidence="7" id="KW-1185">Reference proteome</keyword>
<keyword evidence="4" id="KW-0804">Transcription</keyword>
<evidence type="ECO:0000256" key="2">
    <source>
        <dbReference type="ARBA" id="ARBA00023015"/>
    </source>
</evidence>
<dbReference type="InterPro" id="IPR000847">
    <property type="entry name" value="LysR_HTH_N"/>
</dbReference>
<evidence type="ECO:0000313" key="6">
    <source>
        <dbReference type="EMBL" id="KKJ77355.1"/>
    </source>
</evidence>
<dbReference type="SUPFAM" id="SSF46785">
    <property type="entry name" value="Winged helix' DNA-binding domain"/>
    <property type="match status" value="1"/>
</dbReference>
<dbReference type="PANTHER" id="PTHR30537">
    <property type="entry name" value="HTH-TYPE TRANSCRIPTIONAL REGULATOR"/>
    <property type="match status" value="1"/>
</dbReference>
<organism evidence="6 7">
    <name type="scientific">Kiloniella litopenaei</name>
    <dbReference type="NCBI Taxonomy" id="1549748"/>
    <lineage>
        <taxon>Bacteria</taxon>
        <taxon>Pseudomonadati</taxon>
        <taxon>Pseudomonadota</taxon>
        <taxon>Alphaproteobacteria</taxon>
        <taxon>Rhodospirillales</taxon>
        <taxon>Kiloniellaceae</taxon>
        <taxon>Kiloniella</taxon>
    </lineage>
</organism>
<evidence type="ECO:0000259" key="5">
    <source>
        <dbReference type="PROSITE" id="PS50931"/>
    </source>
</evidence>
<keyword evidence="2" id="KW-0805">Transcription regulation</keyword>
<dbReference type="GO" id="GO:0003700">
    <property type="term" value="F:DNA-binding transcription factor activity"/>
    <property type="evidence" value="ECO:0007669"/>
    <property type="project" value="InterPro"/>
</dbReference>
<dbReference type="OrthoDB" id="9813056at2"/>
<dbReference type="InterPro" id="IPR005119">
    <property type="entry name" value="LysR_subst-bd"/>
</dbReference>
<dbReference type="PANTHER" id="PTHR30537:SF5">
    <property type="entry name" value="HTH-TYPE TRANSCRIPTIONAL ACTIVATOR TTDR-RELATED"/>
    <property type="match status" value="1"/>
</dbReference>
<dbReference type="GO" id="GO:0003677">
    <property type="term" value="F:DNA binding"/>
    <property type="evidence" value="ECO:0007669"/>
    <property type="project" value="UniProtKB-KW"/>
</dbReference>
<dbReference type="STRING" id="1549748.WH95_06475"/>
<gene>
    <name evidence="6" type="ORF">WH95_06475</name>
</gene>
<dbReference type="SUPFAM" id="SSF53850">
    <property type="entry name" value="Periplasmic binding protein-like II"/>
    <property type="match status" value="1"/>
</dbReference>
<comment type="similarity">
    <text evidence="1">Belongs to the LysR transcriptional regulatory family.</text>
</comment>
<name>A0A0M2RBH9_9PROT</name>
<protein>
    <recommendedName>
        <fullName evidence="5">HTH lysR-type domain-containing protein</fullName>
    </recommendedName>
</protein>
<reference evidence="6 7" key="1">
    <citation type="submission" date="2015-03" db="EMBL/GenBank/DDBJ databases">
        <title>Genome sequence of Kiloniella sp. P1-1, isolated from the gut microflora of Pacific white shrimp, Penaeus vannamei.</title>
        <authorList>
            <person name="Shao Z."/>
            <person name="Wang L."/>
            <person name="Li X."/>
        </authorList>
    </citation>
    <scope>NUCLEOTIDE SEQUENCE [LARGE SCALE GENOMIC DNA]</scope>
    <source>
        <strain evidence="6 7">P1-1</strain>
    </source>
</reference>
<feature type="domain" description="HTH lysR-type" evidence="5">
    <location>
        <begin position="6"/>
        <end position="63"/>
    </location>
</feature>
<dbReference type="AlphaFoldDB" id="A0A0M2RBH9"/>
<evidence type="ECO:0000256" key="3">
    <source>
        <dbReference type="ARBA" id="ARBA00023125"/>
    </source>
</evidence>
<dbReference type="EMBL" id="LANI01000004">
    <property type="protein sequence ID" value="KKJ77355.1"/>
    <property type="molecule type" value="Genomic_DNA"/>
</dbReference>
<dbReference type="Pfam" id="PF00126">
    <property type="entry name" value="HTH_1"/>
    <property type="match status" value="1"/>
</dbReference>
<dbReference type="CDD" id="cd08422">
    <property type="entry name" value="PBP2_CrgA_like"/>
    <property type="match status" value="1"/>
</dbReference>
<dbReference type="Gene3D" id="3.40.190.290">
    <property type="match status" value="1"/>
</dbReference>
<evidence type="ECO:0000256" key="4">
    <source>
        <dbReference type="ARBA" id="ARBA00023163"/>
    </source>
</evidence>
<comment type="caution">
    <text evidence="6">The sequence shown here is derived from an EMBL/GenBank/DDBJ whole genome shotgun (WGS) entry which is preliminary data.</text>
</comment>
<dbReference type="FunFam" id="1.10.10.10:FF:000001">
    <property type="entry name" value="LysR family transcriptional regulator"/>
    <property type="match status" value="1"/>
</dbReference>
<dbReference type="Gene3D" id="1.10.10.10">
    <property type="entry name" value="Winged helix-like DNA-binding domain superfamily/Winged helix DNA-binding domain"/>
    <property type="match status" value="1"/>
</dbReference>
<dbReference type="InterPro" id="IPR036390">
    <property type="entry name" value="WH_DNA-bd_sf"/>
</dbReference>
<dbReference type="Pfam" id="PF03466">
    <property type="entry name" value="LysR_substrate"/>
    <property type="match status" value="1"/>
</dbReference>
<sequence length="301" mass="34009">MRRPSDKFHLMTVFHTVVQTGAFNKAAEKMGMKASSVSKAISQLEQLLESKLLYRTTRNLSLTDIGKYYYDQCDHILGDVVTLEETIGSLQNEPSGTLRITAPTAFGQYFLGPRLSTFLEKYPNINIDLDLTEKLRDITKEGYDLAIRSSKGLPDSSLFALKLIAQKRVLVASPHYIEQSGQPKTPDDLPKHQTLVYSAMAQAQRWSMSNKTTQYHVDITPRLKTNSYYTLRDAARSGLGIANLNDYMVADDIKSGKLVHVLPDYTQSQRDRFAVYQQKRELSPKLDAFLSFLTDALHCQS</sequence>
<proteinExistence type="inferred from homology"/>
<evidence type="ECO:0000313" key="7">
    <source>
        <dbReference type="Proteomes" id="UP000034491"/>
    </source>
</evidence>
<dbReference type="Proteomes" id="UP000034491">
    <property type="component" value="Unassembled WGS sequence"/>
</dbReference>
<dbReference type="InterPro" id="IPR036388">
    <property type="entry name" value="WH-like_DNA-bd_sf"/>
</dbReference>
<dbReference type="PROSITE" id="PS50931">
    <property type="entry name" value="HTH_LYSR"/>
    <property type="match status" value="1"/>
</dbReference>
<evidence type="ECO:0000256" key="1">
    <source>
        <dbReference type="ARBA" id="ARBA00009437"/>
    </source>
</evidence>